<evidence type="ECO:0000256" key="2">
    <source>
        <dbReference type="SAM" id="Phobius"/>
    </source>
</evidence>
<feature type="transmembrane region" description="Helical" evidence="2">
    <location>
        <begin position="53"/>
        <end position="73"/>
    </location>
</feature>
<keyword evidence="2" id="KW-0472">Membrane</keyword>
<reference evidence="3 4" key="1">
    <citation type="journal article" date="2008" name="Proc. Natl. Acad. Sci. U.S.A.">
        <title>The genome of Cyanothece 51142, a unicellular diazotrophic cyanobacterium important in the marine nitrogen cycle.</title>
        <authorList>
            <person name="Welsh E.A."/>
            <person name="Liberton M."/>
            <person name="Stoeckel J."/>
            <person name="Loh T."/>
            <person name="Elvitigala T."/>
            <person name="Wang C."/>
            <person name="Wollam A."/>
            <person name="Fulton R.S."/>
            <person name="Clifton S.W."/>
            <person name="Jacobs J.M."/>
            <person name="Aurora R."/>
            <person name="Ghosh B.K."/>
            <person name="Sherman L.A."/>
            <person name="Smith R.D."/>
            <person name="Wilson R.K."/>
            <person name="Pakrasi H.B."/>
        </authorList>
    </citation>
    <scope>NUCLEOTIDE SEQUENCE [LARGE SCALE GENOMIC DNA]</scope>
    <source>
        <strain evidence="4">ATCC 51142 / BH68</strain>
    </source>
</reference>
<evidence type="ECO:0000313" key="3">
    <source>
        <dbReference type="EMBL" id="ACB53270.1"/>
    </source>
</evidence>
<feature type="coiled-coil region" evidence="1">
    <location>
        <begin position="91"/>
        <end position="118"/>
    </location>
</feature>
<protein>
    <submittedName>
        <fullName evidence="3">Uncharacterized protein</fullName>
    </submittedName>
</protein>
<sequence length="319" mass="36620">MLIYTHILDKIMTIAKPSPTIELKTSERINLKLLPWIISTLLKKTDSNYQPTLIGHILLALVLSCTFFGSYALHIHRSAARLNQWLNPSTTVETDVTLQRLESKMAEAQQQLKKTTKPETKHNIERTLSEQERLKTQLYEIDKRLERYRYMMVFFYSRNYASITLTTFSAIIAGSCVLLISRAGWQRINNLVIHLCIFSSGCVILFSDISGIFQYDLNYQNVANIYGEHMTLKNAIRSFFATGGFLQENPNTGETQYIELQDTNRFIYYVDQQLTKFNQIPLAIDNSTLERVVNSANLGDQLGDRISFDVPESAKEIPQ</sequence>
<dbReference type="STRING" id="43989.cce_3922"/>
<feature type="transmembrane region" description="Helical" evidence="2">
    <location>
        <begin position="192"/>
        <end position="213"/>
    </location>
</feature>
<keyword evidence="2" id="KW-1133">Transmembrane helix</keyword>
<feature type="transmembrane region" description="Helical" evidence="2">
    <location>
        <begin position="159"/>
        <end position="180"/>
    </location>
</feature>
<name>B1WPV5_CROS5</name>
<gene>
    <name evidence="3" type="ordered locus">cce_3922</name>
</gene>
<dbReference type="AlphaFoldDB" id="B1WPV5"/>
<dbReference type="HOGENOM" id="CLU_870736_0_0_3"/>
<accession>B1WPV5</accession>
<dbReference type="eggNOG" id="ENOG50336W2">
    <property type="taxonomic scope" value="Bacteria"/>
</dbReference>
<proteinExistence type="predicted"/>
<dbReference type="KEGG" id="cyt:cce_3922"/>
<evidence type="ECO:0000256" key="1">
    <source>
        <dbReference type="SAM" id="Coils"/>
    </source>
</evidence>
<dbReference type="EMBL" id="CP000806">
    <property type="protein sequence ID" value="ACB53270.1"/>
    <property type="molecule type" value="Genomic_DNA"/>
</dbReference>
<keyword evidence="4" id="KW-1185">Reference proteome</keyword>
<keyword evidence="1" id="KW-0175">Coiled coil</keyword>
<evidence type="ECO:0000313" key="4">
    <source>
        <dbReference type="Proteomes" id="UP000001203"/>
    </source>
</evidence>
<organism evidence="3 4">
    <name type="scientific">Crocosphaera subtropica (strain ATCC 51142 / BH68)</name>
    <name type="common">Cyanothece sp. (strain ATCC 51142)</name>
    <dbReference type="NCBI Taxonomy" id="43989"/>
    <lineage>
        <taxon>Bacteria</taxon>
        <taxon>Bacillati</taxon>
        <taxon>Cyanobacteriota</taxon>
        <taxon>Cyanophyceae</taxon>
        <taxon>Oscillatoriophycideae</taxon>
        <taxon>Chroococcales</taxon>
        <taxon>Aphanothecaceae</taxon>
        <taxon>Crocosphaera</taxon>
        <taxon>Crocosphaera subtropica</taxon>
    </lineage>
</organism>
<keyword evidence="2" id="KW-0812">Transmembrane</keyword>
<dbReference type="Proteomes" id="UP000001203">
    <property type="component" value="Chromosome circular"/>
</dbReference>